<dbReference type="Proteomes" id="UP000255469">
    <property type="component" value="Unassembled WGS sequence"/>
</dbReference>
<dbReference type="EMBL" id="UGTM01000001">
    <property type="protein sequence ID" value="SUB87654.1"/>
    <property type="molecule type" value="Genomic_DNA"/>
</dbReference>
<protein>
    <submittedName>
        <fullName evidence="2">CotH protein</fullName>
    </submittedName>
</protein>
<feature type="region of interest" description="Disordered" evidence="1">
    <location>
        <begin position="485"/>
        <end position="504"/>
    </location>
</feature>
<gene>
    <name evidence="2" type="ORF">NCTC13067_01333</name>
</gene>
<evidence type="ECO:0000313" key="3">
    <source>
        <dbReference type="Proteomes" id="UP000255469"/>
    </source>
</evidence>
<accession>A0A379E5R5</accession>
<name>A0A379E5R5_9BACT</name>
<reference evidence="2 3" key="1">
    <citation type="submission" date="2018-06" db="EMBL/GenBank/DDBJ databases">
        <authorList>
            <consortium name="Pathogen Informatics"/>
            <person name="Doyle S."/>
        </authorList>
    </citation>
    <scope>NUCLEOTIDE SEQUENCE [LARGE SCALE GENOMIC DNA]</scope>
    <source>
        <strain evidence="2 3">NCTC13067</strain>
    </source>
</reference>
<proteinExistence type="predicted"/>
<dbReference type="AlphaFoldDB" id="A0A379E5R5"/>
<feature type="compositionally biased region" description="Polar residues" evidence="1">
    <location>
        <begin position="485"/>
        <end position="501"/>
    </location>
</feature>
<evidence type="ECO:0000256" key="1">
    <source>
        <dbReference type="SAM" id="MobiDB-lite"/>
    </source>
</evidence>
<sequence>MDLKSYTRGFVALSLFISFSSQVYSIGGRTPLAGSFSKKHTIFQAAPDTLDKPANVFPGDHNPAHHEEEVEEEGMHIASDHTPAHKIILEETEIRDLDNIRNSPDDLSEQGFHIPRMDIHIDGGAFVTDKKNFLKALIKIDGGGYYPDMTDSVWIRGRGNSTWNADNPHDKNPYRLKFREKVSPFGLEKGKNWILLTNKQRHSMMANAIGMKAARLVRVQAANHIIPIDLFINGEYRGNYNFTEKVGLADNSVKLADQSRAALLELDTYFDETHKFHSNLYNLPVNIKDHHFRKGEKAAMLDYIQTGFDQLCFALQNEGKISHLVDVDQLARYLMVNELIGNYEIMHPKSLFLYKEDFTSPDSKFVFGPIWDLNWTFGYEQDRDYGTADPKIDFWNAPAHFENKRFINDLLFKDRSVYQAYCKVWADFMENHLQELLDYCDVYYQYTKDSFLKNADKWSDGKDYRTVAQNMKNWLERRAHHIYSRLSSQPPSQGKTSTTGSIKAYEAPANRGNVTYTLQGIRIKDQKQGTYSELTPGIYIVGGVKIAVTNR</sequence>
<evidence type="ECO:0000313" key="2">
    <source>
        <dbReference type="EMBL" id="SUB87654.1"/>
    </source>
</evidence>
<dbReference type="Pfam" id="PF08757">
    <property type="entry name" value="CotH"/>
    <property type="match status" value="1"/>
</dbReference>
<organism evidence="2 3">
    <name type="scientific">Prevotella denticola</name>
    <dbReference type="NCBI Taxonomy" id="28129"/>
    <lineage>
        <taxon>Bacteria</taxon>
        <taxon>Pseudomonadati</taxon>
        <taxon>Bacteroidota</taxon>
        <taxon>Bacteroidia</taxon>
        <taxon>Bacteroidales</taxon>
        <taxon>Prevotellaceae</taxon>
        <taxon>Prevotella</taxon>
    </lineage>
</organism>
<dbReference type="InterPro" id="IPR014867">
    <property type="entry name" value="Spore_coat_CotH_CotH2/3/7"/>
</dbReference>
<dbReference type="RefSeq" id="WP_025068157.1">
    <property type="nucleotide sequence ID" value="NZ_CAUVPN010000028.1"/>
</dbReference>